<proteinExistence type="predicted"/>
<dbReference type="EMBL" id="CAUYUJ010001370">
    <property type="protein sequence ID" value="CAK0795580.1"/>
    <property type="molecule type" value="Genomic_DNA"/>
</dbReference>
<feature type="compositionally biased region" description="Gly residues" evidence="1">
    <location>
        <begin position="335"/>
        <end position="344"/>
    </location>
</feature>
<feature type="region of interest" description="Disordered" evidence="1">
    <location>
        <begin position="322"/>
        <end position="345"/>
    </location>
</feature>
<comment type="caution">
    <text evidence="2">The sequence shown here is derived from an EMBL/GenBank/DDBJ whole genome shotgun (WGS) entry which is preliminary data.</text>
</comment>
<keyword evidence="3" id="KW-1185">Reference proteome</keyword>
<sequence length="458" mass="48759">MSPLLSLLSASSAPTAATPQLDTSAPGAITSRTAPSGKQPARSEDMGVWMGMGWVCPQPGALVPSPRRGRRPLAPPAWPGPAHDGLFPARGAQRAAREQVLPSKTRSRAKPVLSCSFCPRSRDRQGIPHALGWTGGCQRLAADSRQRHPTRRPSRGCTPAATREGAARREGEAGAPSVGAYPPQAWLRPSSRRRLLLPGALAAACRARPLRPQGDQRGGAVLLHLAAAAAAADDPRIIRGAEVAGLLTERALMSPAVQVRSALRVIGFNPMFATGIRLRLVGFLLAITYPCAWSWRMLRALTTSPPRPNSVFARLHFYGRSDKGQSDQKVRKAGGKGPGGGGGGKGKDDFRMLVLMLAKLVMTGARQIAALESAVYESYFCAESSGADIGTVARGASMEEDRVSTMMKEKQNNGETVDFRERGAPYVAVFVTMIRHVMVMTQVDGPHADAAVHGPVRK</sequence>
<dbReference type="Proteomes" id="UP001189429">
    <property type="component" value="Unassembled WGS sequence"/>
</dbReference>
<organism evidence="2 3">
    <name type="scientific">Prorocentrum cordatum</name>
    <dbReference type="NCBI Taxonomy" id="2364126"/>
    <lineage>
        <taxon>Eukaryota</taxon>
        <taxon>Sar</taxon>
        <taxon>Alveolata</taxon>
        <taxon>Dinophyceae</taxon>
        <taxon>Prorocentrales</taxon>
        <taxon>Prorocentraceae</taxon>
        <taxon>Prorocentrum</taxon>
    </lineage>
</organism>
<feature type="region of interest" description="Disordered" evidence="1">
    <location>
        <begin position="62"/>
        <end position="105"/>
    </location>
</feature>
<feature type="region of interest" description="Disordered" evidence="1">
    <location>
        <begin position="11"/>
        <end position="44"/>
    </location>
</feature>
<evidence type="ECO:0000313" key="3">
    <source>
        <dbReference type="Proteomes" id="UP001189429"/>
    </source>
</evidence>
<name>A0ABN9PR28_9DINO</name>
<protein>
    <recommendedName>
        <fullName evidence="4">Protein RFT1 homolog</fullName>
    </recommendedName>
</protein>
<evidence type="ECO:0000256" key="1">
    <source>
        <dbReference type="SAM" id="MobiDB-lite"/>
    </source>
</evidence>
<reference evidence="2" key="1">
    <citation type="submission" date="2023-10" db="EMBL/GenBank/DDBJ databases">
        <authorList>
            <person name="Chen Y."/>
            <person name="Shah S."/>
            <person name="Dougan E. K."/>
            <person name="Thang M."/>
            <person name="Chan C."/>
        </authorList>
    </citation>
    <scope>NUCLEOTIDE SEQUENCE [LARGE SCALE GENOMIC DNA]</scope>
</reference>
<evidence type="ECO:0008006" key="4">
    <source>
        <dbReference type="Google" id="ProtNLM"/>
    </source>
</evidence>
<evidence type="ECO:0000313" key="2">
    <source>
        <dbReference type="EMBL" id="CAK0795580.1"/>
    </source>
</evidence>
<accession>A0ABN9PR28</accession>
<feature type="region of interest" description="Disordered" evidence="1">
    <location>
        <begin position="142"/>
        <end position="178"/>
    </location>
</feature>
<gene>
    <name evidence="2" type="ORF">PCOR1329_LOCUS5216</name>
</gene>